<evidence type="ECO:0000313" key="2">
    <source>
        <dbReference type="EMBL" id="CAI2194155.1"/>
    </source>
</evidence>
<comment type="caution">
    <text evidence="2">The sequence shown here is derived from an EMBL/GenBank/DDBJ whole genome shotgun (WGS) entry which is preliminary data.</text>
</comment>
<feature type="coiled-coil region" evidence="1">
    <location>
        <begin position="105"/>
        <end position="132"/>
    </location>
</feature>
<proteinExistence type="predicted"/>
<organism evidence="2 3">
    <name type="scientific">Funneliformis geosporum</name>
    <dbReference type="NCBI Taxonomy" id="1117311"/>
    <lineage>
        <taxon>Eukaryota</taxon>
        <taxon>Fungi</taxon>
        <taxon>Fungi incertae sedis</taxon>
        <taxon>Mucoromycota</taxon>
        <taxon>Glomeromycotina</taxon>
        <taxon>Glomeromycetes</taxon>
        <taxon>Glomerales</taxon>
        <taxon>Glomeraceae</taxon>
        <taxon>Funneliformis</taxon>
    </lineage>
</organism>
<evidence type="ECO:0000313" key="3">
    <source>
        <dbReference type="Proteomes" id="UP001153678"/>
    </source>
</evidence>
<keyword evidence="1" id="KW-0175">Coiled coil</keyword>
<dbReference type="OrthoDB" id="2322192at2759"/>
<keyword evidence="3" id="KW-1185">Reference proteome</keyword>
<evidence type="ECO:0000256" key="1">
    <source>
        <dbReference type="SAM" id="Coils"/>
    </source>
</evidence>
<gene>
    <name evidence="2" type="ORF">FWILDA_LOCUS16434</name>
</gene>
<reference evidence="2" key="1">
    <citation type="submission" date="2022-08" db="EMBL/GenBank/DDBJ databases">
        <authorList>
            <person name="Kallberg Y."/>
            <person name="Tangrot J."/>
            <person name="Rosling A."/>
        </authorList>
    </citation>
    <scope>NUCLEOTIDE SEQUENCE</scope>
    <source>
        <strain evidence="2">Wild A</strain>
    </source>
</reference>
<accession>A0A9W4T658</accession>
<name>A0A9W4T658_9GLOM</name>
<dbReference type="EMBL" id="CAMKVN010010522">
    <property type="protein sequence ID" value="CAI2194155.1"/>
    <property type="molecule type" value="Genomic_DNA"/>
</dbReference>
<protein>
    <submittedName>
        <fullName evidence="2">3298_t:CDS:1</fullName>
    </submittedName>
</protein>
<dbReference type="AlphaFoldDB" id="A0A9W4T658"/>
<sequence length="135" mass="16085">IRNKDVPKEKAYIERLETYCKRYEDNDLYTSLEELYELYYHIAKEENRERSNDEIEQILIAMAIYSFKMATKITGLEDIINNTSKNIKKVFQNSVKPEDKQEAYIIGLKLILDRLARELEFMQNNYQGMSSNQIN</sequence>
<feature type="non-terminal residue" evidence="2">
    <location>
        <position position="135"/>
    </location>
</feature>
<dbReference type="Proteomes" id="UP001153678">
    <property type="component" value="Unassembled WGS sequence"/>
</dbReference>